<dbReference type="EMBL" id="JXJN01021760">
    <property type="status" value="NOT_ANNOTATED_CDS"/>
    <property type="molecule type" value="Genomic_DNA"/>
</dbReference>
<dbReference type="EMBL" id="JXJN01021761">
    <property type="status" value="NOT_ANNOTATED_CDS"/>
    <property type="molecule type" value="Genomic_DNA"/>
</dbReference>
<dbReference type="VEuPathDB" id="VectorBase:GPPI042662"/>
<dbReference type="EnsemblMetazoa" id="GPPI042662-RA">
    <property type="protein sequence ID" value="GPPI042662-PA"/>
    <property type="gene ID" value="GPPI042662"/>
</dbReference>
<reference evidence="2" key="1">
    <citation type="submission" date="2015-01" db="EMBL/GenBank/DDBJ databases">
        <authorList>
            <person name="Aksoy S."/>
            <person name="Warren W."/>
            <person name="Wilson R.K."/>
        </authorList>
    </citation>
    <scope>NUCLEOTIDE SEQUENCE [LARGE SCALE GENOMIC DNA]</scope>
    <source>
        <strain evidence="2">IAEA</strain>
    </source>
</reference>
<evidence type="ECO:0000313" key="2">
    <source>
        <dbReference type="Proteomes" id="UP000092460"/>
    </source>
</evidence>
<name>A0A1B0BWF9_9MUSC</name>
<evidence type="ECO:0000313" key="1">
    <source>
        <dbReference type="EnsemblMetazoa" id="GPPI042662-PA"/>
    </source>
</evidence>
<dbReference type="AlphaFoldDB" id="A0A1B0BWF9"/>
<reference evidence="1" key="2">
    <citation type="submission" date="2020-05" db="UniProtKB">
        <authorList>
            <consortium name="EnsemblMetazoa"/>
        </authorList>
    </citation>
    <scope>IDENTIFICATION</scope>
    <source>
        <strain evidence="1">IAEA</strain>
    </source>
</reference>
<dbReference type="Proteomes" id="UP000092460">
    <property type="component" value="Unassembled WGS sequence"/>
</dbReference>
<sequence length="172" mass="20072">MPGLALVLKAHWSPHVIAKTISHKHSQTRRSDLSLFQAVYKTFHQPLNSNIYNSKMAKRSVITFLVAWKLRYDKPCNVLKTTRFSLRSACIGDNLYCAEKVQAYPICVKFLIWLFDAAIVKFYIVRWILQFATCYINTQTLHNLLQKYMNSAVSILEIHSNESHWYIVVTFQ</sequence>
<organism evidence="1 2">
    <name type="scientific">Glossina palpalis gambiensis</name>
    <dbReference type="NCBI Taxonomy" id="67801"/>
    <lineage>
        <taxon>Eukaryota</taxon>
        <taxon>Metazoa</taxon>
        <taxon>Ecdysozoa</taxon>
        <taxon>Arthropoda</taxon>
        <taxon>Hexapoda</taxon>
        <taxon>Insecta</taxon>
        <taxon>Pterygota</taxon>
        <taxon>Neoptera</taxon>
        <taxon>Endopterygota</taxon>
        <taxon>Diptera</taxon>
        <taxon>Brachycera</taxon>
        <taxon>Muscomorpha</taxon>
        <taxon>Hippoboscoidea</taxon>
        <taxon>Glossinidae</taxon>
        <taxon>Glossina</taxon>
    </lineage>
</organism>
<protein>
    <submittedName>
        <fullName evidence="1">Uncharacterized protein</fullName>
    </submittedName>
</protein>
<proteinExistence type="predicted"/>
<keyword evidence="2" id="KW-1185">Reference proteome</keyword>
<accession>A0A1B0BWF9</accession>